<feature type="domain" description="Tripeptidyl-peptidase II galactose-binding" evidence="14">
    <location>
        <begin position="777"/>
        <end position="875"/>
    </location>
</feature>
<evidence type="ECO:0000313" key="15">
    <source>
        <dbReference type="EMBL" id="KAK3275439.1"/>
    </source>
</evidence>
<sequence>MPGCVYSKSLVSIYRRSARSSGYSVALGARASGFIRPLPAGCGDPILPWSVPLAYLRRPRQKLKRSSLHSLGDEGPRFGVGALSIVSQLAANGSSPARVFSSGAHAERFEGAMPNTVTEASQFLTEHPEYDGRGVVVCIFDTGVDPGAAGLQTTTDGKPKVIDVVDCTSSGDVDTRTVVKVEDDGVSLKGASGRILRINPDWKNPSGEWRVGSKRANELFPGSLARTMNAERARAFDAEQRAAVAAAANDLSEFHRRHPKGPKTAAVKKQCAELEARVKLLGDLSKSRTDLGPMLDCVVWHDGSNWRVALDTQEVVQDKEGDKGSLSSFIPMTDFRVEQQYGTFSAADACNFAVNVYEDGNVLSIVVDAGPHGTHVAGITAAHHPEDPSLNGVAPGAQIISCKIGDTRLGSMETGPALTRAIIHAIESKVDVINMSYGESTSTPNAGRFIRLATEAVHKHGIVFVSSAGNSGPALSTVGSPGGSTSAILAIGAYVSPDFAAAGHSLRQPEAGQQYTWSSRGPTADGDLGVVLSAPGGAIAPVPMWTRQRRQLMNGTSMASPNAAGCIALLLSGLRAEGAPSSPARLRRALENSAMPVSPGDPDDKLTHGRGLIQVAKAWEALRKAAEVDVPDFWYNVRSKVAGTATWQRGVYLREPGAAAAPITVTISVTPQMHEEADVATERHALEHKLLLRTSTPWVSSPGVLLVPHNGRTFDITVDGAALRAGSLNYTEIEALDASAPWRGPLFRVPITVIKPSEVVPGGPAGAYTSTSPWLEFGPGQEHRRFVAVPPEATWCEMRLRGGEAVAAGAGMTGVSPSSFFVRATQLAPAQGLPAGEGVRAVAALGPHDSWQRAFPVRAGGTLEVTVGQFWSSLGTSRLDCSLEFHGILAGAAPTKGGRPGGALVLAPGGPAQVEVHAGLRRESLRPKASLTAVRRMLRPASSSMDALAGPRDHLPDERVLHQLTLTYTLAAPVEAGKYTPDLPGLFHRAYDAALEATPVQFFDANKQLLGTSCPVHPGGVKLPASKKGDITIRLGLRHDDPSCLEPQRGLPLALERGLAKPVQVPVYPTNTAAVRRVNPLKGARNLPVGSSQSMFVGPLADADLPKDAKPGSMLVGQLSLGAGAAGVGAAPDAVPLVMASPPPAPEKDEQEEEEQEAEETAAANGLQDAVRDAQVAFLKQMKLEEDEARQMYTVTRAQLLEQYPEHLPLLLEGLERFADVLEKAEEGVEKVQAAARAVEAADAVIAVCDIQALAVHVARRCSIEGAGAAAQRKVMEEQKKALIYALACKCGALLDTERLSIGKVEEAESSAEDSENAKVDRGRKVLENDPGKEAAQSGISKGDPDTDKAAHSGPLDGLHKPDSEGDDAEGLLEETFAELRRWVDTAVDKKHALLHSRYEEREGRLALAITALDKLIDAEDRPCAKDVFQRRSYLMRCLRWRHWQQHEESRMLDVFPKAFPIL</sequence>
<evidence type="ECO:0000256" key="10">
    <source>
        <dbReference type="SAM" id="MobiDB-lite"/>
    </source>
</evidence>
<evidence type="ECO:0000256" key="1">
    <source>
        <dbReference type="ARBA" id="ARBA00001910"/>
    </source>
</evidence>
<dbReference type="GO" id="GO:0004177">
    <property type="term" value="F:aminopeptidase activity"/>
    <property type="evidence" value="ECO:0007669"/>
    <property type="project" value="UniProtKB-KW"/>
</dbReference>
<feature type="region of interest" description="Disordered" evidence="10">
    <location>
        <begin position="1138"/>
        <end position="1163"/>
    </location>
</feature>
<evidence type="ECO:0000259" key="13">
    <source>
        <dbReference type="Pfam" id="PF21223"/>
    </source>
</evidence>
<dbReference type="InterPro" id="IPR036852">
    <property type="entry name" value="Peptidase_S8/S53_dom_sf"/>
</dbReference>
<dbReference type="PROSITE" id="PS00138">
    <property type="entry name" value="SUBTILASE_SER"/>
    <property type="match status" value="1"/>
</dbReference>
<dbReference type="Gene3D" id="3.40.50.200">
    <property type="entry name" value="Peptidase S8/S53 domain"/>
    <property type="match status" value="2"/>
</dbReference>
<dbReference type="InterPro" id="IPR034051">
    <property type="entry name" value="TPP_II_domain"/>
</dbReference>
<evidence type="ECO:0000256" key="5">
    <source>
        <dbReference type="ARBA" id="ARBA00022670"/>
    </source>
</evidence>
<dbReference type="Proteomes" id="UP001190700">
    <property type="component" value="Unassembled WGS sequence"/>
</dbReference>
<feature type="domain" description="Tripeptidyl peptidase II second Ig-like" evidence="12">
    <location>
        <begin position="920"/>
        <end position="1110"/>
    </location>
</feature>
<dbReference type="CDD" id="cd04857">
    <property type="entry name" value="Peptidases_S8_Tripeptidyl_Aminopeptidase_II"/>
    <property type="match status" value="1"/>
</dbReference>
<keyword evidence="7 8" id="KW-0720">Serine protease</keyword>
<dbReference type="Gene3D" id="1.25.40.710">
    <property type="match status" value="1"/>
</dbReference>
<dbReference type="GO" id="GO:0005829">
    <property type="term" value="C:cytosol"/>
    <property type="evidence" value="ECO:0007669"/>
    <property type="project" value="TreeGrafter"/>
</dbReference>
<keyword evidence="5 8" id="KW-0645">Protease</keyword>
<feature type="active site" description="Charge relay system" evidence="8">
    <location>
        <position position="141"/>
    </location>
</feature>
<dbReference type="InterPro" id="IPR015500">
    <property type="entry name" value="Peptidase_S8_subtilisin-rel"/>
</dbReference>
<dbReference type="InterPro" id="IPR048383">
    <property type="entry name" value="TPPII_Ig-like-1"/>
</dbReference>
<feature type="domain" description="Peptidase S8/S53" evidence="11">
    <location>
        <begin position="132"/>
        <end position="597"/>
    </location>
</feature>
<dbReference type="GO" id="GO:0004252">
    <property type="term" value="F:serine-type endopeptidase activity"/>
    <property type="evidence" value="ECO:0007669"/>
    <property type="project" value="UniProtKB-UniRule"/>
</dbReference>
<evidence type="ECO:0000256" key="8">
    <source>
        <dbReference type="PROSITE-ProRule" id="PRU01240"/>
    </source>
</evidence>
<protein>
    <recommendedName>
        <fullName evidence="3">tripeptidyl-peptidase II</fullName>
        <ecNumber evidence="3">3.4.14.10</ecNumber>
    </recommendedName>
</protein>
<dbReference type="InterPro" id="IPR023828">
    <property type="entry name" value="Peptidase_S8_Ser-AS"/>
</dbReference>
<evidence type="ECO:0000259" key="12">
    <source>
        <dbReference type="Pfam" id="PF12580"/>
    </source>
</evidence>
<dbReference type="EC" id="3.4.14.10" evidence="3"/>
<dbReference type="InterPro" id="IPR050131">
    <property type="entry name" value="Peptidase_S8_subtilisin-like"/>
</dbReference>
<dbReference type="GO" id="GO:0006508">
    <property type="term" value="P:proteolysis"/>
    <property type="evidence" value="ECO:0007669"/>
    <property type="project" value="UniProtKB-KW"/>
</dbReference>
<dbReference type="Pfam" id="PF12580">
    <property type="entry name" value="TPPII"/>
    <property type="match status" value="1"/>
</dbReference>
<evidence type="ECO:0000313" key="16">
    <source>
        <dbReference type="Proteomes" id="UP001190700"/>
    </source>
</evidence>
<evidence type="ECO:0000256" key="7">
    <source>
        <dbReference type="ARBA" id="ARBA00022825"/>
    </source>
</evidence>
<dbReference type="InterPro" id="IPR000209">
    <property type="entry name" value="Peptidase_S8/S53_dom"/>
</dbReference>
<feature type="domain" description="Tripeptidyl-peptidase II first Ig-like" evidence="13">
    <location>
        <begin position="640"/>
        <end position="754"/>
    </location>
</feature>
<dbReference type="InterPro" id="IPR046939">
    <property type="entry name" value="TPPII_C_sf"/>
</dbReference>
<dbReference type="Pfam" id="PF21316">
    <property type="entry name" value="TPPII_GBD"/>
    <property type="match status" value="1"/>
</dbReference>
<dbReference type="FunFam" id="3.40.50.200:FF:000013">
    <property type="entry name" value="Tripeptidyl-peptidase 2 homolog"/>
    <property type="match status" value="1"/>
</dbReference>
<feature type="compositionally biased region" description="Acidic residues" evidence="10">
    <location>
        <begin position="1149"/>
        <end position="1160"/>
    </location>
</feature>
<gene>
    <name evidence="15" type="ORF">CYMTET_16433</name>
</gene>
<evidence type="ECO:0000259" key="14">
    <source>
        <dbReference type="Pfam" id="PF21316"/>
    </source>
</evidence>
<keyword evidence="9" id="KW-0175">Coiled coil</keyword>
<proteinExistence type="inferred from homology"/>
<evidence type="ECO:0000256" key="9">
    <source>
        <dbReference type="SAM" id="Coils"/>
    </source>
</evidence>
<dbReference type="PANTHER" id="PTHR43806:SF14">
    <property type="entry name" value="TRIPEPTIDYL-PEPTIDASE 2"/>
    <property type="match status" value="1"/>
</dbReference>
<feature type="coiled-coil region" evidence="9">
    <location>
        <begin position="1215"/>
        <end position="1242"/>
    </location>
</feature>
<comment type="caution">
    <text evidence="15">The sequence shown here is derived from an EMBL/GenBank/DDBJ whole genome shotgun (WGS) entry which is preliminary data.</text>
</comment>
<dbReference type="EMBL" id="LGRX02007226">
    <property type="protein sequence ID" value="KAK3275439.1"/>
    <property type="molecule type" value="Genomic_DNA"/>
</dbReference>
<comment type="catalytic activity">
    <reaction evidence="1">
        <text>Release of an N-terminal tripeptide from a polypeptide.</text>
        <dbReference type="EC" id="3.4.14.10"/>
    </reaction>
</comment>
<name>A0AAE0GC77_9CHLO</name>
<dbReference type="Pfam" id="PF00082">
    <property type="entry name" value="Peptidase_S8"/>
    <property type="match status" value="1"/>
</dbReference>
<dbReference type="InterPro" id="IPR022229">
    <property type="entry name" value="TPPII_Ig-like-2"/>
</dbReference>
<dbReference type="Pfam" id="PF21223">
    <property type="entry name" value="TPPII_Ig-like-1"/>
    <property type="match status" value="1"/>
</dbReference>
<keyword evidence="4" id="KW-0031">Aminopeptidase</keyword>
<keyword evidence="6 8" id="KW-0378">Hydrolase</keyword>
<accession>A0AAE0GC77</accession>
<feature type="active site" description="Charge relay system" evidence="8">
    <location>
        <position position="557"/>
    </location>
</feature>
<evidence type="ECO:0000256" key="4">
    <source>
        <dbReference type="ARBA" id="ARBA00022438"/>
    </source>
</evidence>
<feature type="active site" description="Charge relay system" evidence="8">
    <location>
        <position position="372"/>
    </location>
</feature>
<dbReference type="InterPro" id="IPR046940">
    <property type="entry name" value="TPPII_Ig-like_sf"/>
</dbReference>
<feature type="region of interest" description="Disordered" evidence="10">
    <location>
        <begin position="1305"/>
        <end position="1368"/>
    </location>
</feature>
<dbReference type="Gene3D" id="2.60.40.3170">
    <property type="match status" value="1"/>
</dbReference>
<organism evidence="15 16">
    <name type="scientific">Cymbomonas tetramitiformis</name>
    <dbReference type="NCBI Taxonomy" id="36881"/>
    <lineage>
        <taxon>Eukaryota</taxon>
        <taxon>Viridiplantae</taxon>
        <taxon>Chlorophyta</taxon>
        <taxon>Pyramimonadophyceae</taxon>
        <taxon>Pyramimonadales</taxon>
        <taxon>Pyramimonadaceae</taxon>
        <taxon>Cymbomonas</taxon>
    </lineage>
</organism>
<reference evidence="15 16" key="1">
    <citation type="journal article" date="2015" name="Genome Biol. Evol.">
        <title>Comparative Genomics of a Bacterivorous Green Alga Reveals Evolutionary Causalities and Consequences of Phago-Mixotrophic Mode of Nutrition.</title>
        <authorList>
            <person name="Burns J.A."/>
            <person name="Paasch A."/>
            <person name="Narechania A."/>
            <person name="Kim E."/>
        </authorList>
    </citation>
    <scope>NUCLEOTIDE SEQUENCE [LARGE SCALE GENOMIC DNA]</scope>
    <source>
        <strain evidence="15 16">PLY_AMNH</strain>
    </source>
</reference>
<keyword evidence="16" id="KW-1185">Reference proteome</keyword>
<dbReference type="SUPFAM" id="SSF52743">
    <property type="entry name" value="Subtilisin-like"/>
    <property type="match status" value="1"/>
</dbReference>
<dbReference type="InterPro" id="IPR048384">
    <property type="entry name" value="TPPII_GBD"/>
</dbReference>
<evidence type="ECO:0000256" key="6">
    <source>
        <dbReference type="ARBA" id="ARBA00022801"/>
    </source>
</evidence>
<dbReference type="PANTHER" id="PTHR43806">
    <property type="entry name" value="PEPTIDASE S8"/>
    <property type="match status" value="1"/>
</dbReference>
<evidence type="ECO:0000256" key="3">
    <source>
        <dbReference type="ARBA" id="ARBA00012462"/>
    </source>
</evidence>
<comment type="similarity">
    <text evidence="2 8">Belongs to the peptidase S8 family.</text>
</comment>
<dbReference type="PRINTS" id="PR00723">
    <property type="entry name" value="SUBTILISIN"/>
</dbReference>
<evidence type="ECO:0000259" key="11">
    <source>
        <dbReference type="Pfam" id="PF00082"/>
    </source>
</evidence>
<dbReference type="GO" id="GO:0008240">
    <property type="term" value="F:tripeptidyl-peptidase activity"/>
    <property type="evidence" value="ECO:0007669"/>
    <property type="project" value="UniProtKB-EC"/>
</dbReference>
<feature type="compositionally biased region" description="Basic and acidic residues" evidence="10">
    <location>
        <begin position="1316"/>
        <end position="1333"/>
    </location>
</feature>
<evidence type="ECO:0000256" key="2">
    <source>
        <dbReference type="ARBA" id="ARBA00011073"/>
    </source>
</evidence>
<dbReference type="PROSITE" id="PS51892">
    <property type="entry name" value="SUBTILASE"/>
    <property type="match status" value="1"/>
</dbReference>